<keyword evidence="4" id="KW-1185">Reference proteome</keyword>
<feature type="compositionally biased region" description="Basic and acidic residues" evidence="1">
    <location>
        <begin position="67"/>
        <end position="78"/>
    </location>
</feature>
<keyword evidence="2" id="KW-1133">Transmembrane helix</keyword>
<feature type="region of interest" description="Disordered" evidence="1">
    <location>
        <begin position="58"/>
        <end position="90"/>
    </location>
</feature>
<gene>
    <name evidence="3" type="ORF">ATEIFO6365_0012037500</name>
</gene>
<evidence type="ECO:0000313" key="3">
    <source>
        <dbReference type="EMBL" id="GFF20619.1"/>
    </source>
</evidence>
<feature type="transmembrane region" description="Helical" evidence="2">
    <location>
        <begin position="30"/>
        <end position="49"/>
    </location>
</feature>
<reference evidence="3 4" key="1">
    <citation type="submission" date="2020-01" db="EMBL/GenBank/DDBJ databases">
        <title>Aspergillus terreus IFO 6365 whole genome shotgun sequence.</title>
        <authorList>
            <person name="Kanamasa S."/>
            <person name="Takahashi H."/>
        </authorList>
    </citation>
    <scope>NUCLEOTIDE SEQUENCE [LARGE SCALE GENOMIC DNA]</scope>
    <source>
        <strain evidence="3 4">IFO 6365</strain>
    </source>
</reference>
<keyword evidence="2" id="KW-0812">Transmembrane</keyword>
<organism evidence="3 4">
    <name type="scientific">Aspergillus terreus</name>
    <dbReference type="NCBI Taxonomy" id="33178"/>
    <lineage>
        <taxon>Eukaryota</taxon>
        <taxon>Fungi</taxon>
        <taxon>Dikarya</taxon>
        <taxon>Ascomycota</taxon>
        <taxon>Pezizomycotina</taxon>
        <taxon>Eurotiomycetes</taxon>
        <taxon>Eurotiomycetidae</taxon>
        <taxon>Eurotiales</taxon>
        <taxon>Aspergillaceae</taxon>
        <taxon>Aspergillus</taxon>
        <taxon>Aspergillus subgen. Circumdati</taxon>
    </lineage>
</organism>
<evidence type="ECO:0000313" key="4">
    <source>
        <dbReference type="Proteomes" id="UP000452235"/>
    </source>
</evidence>
<proteinExistence type="predicted"/>
<evidence type="ECO:0000256" key="1">
    <source>
        <dbReference type="SAM" id="MobiDB-lite"/>
    </source>
</evidence>
<evidence type="ECO:0000256" key="2">
    <source>
        <dbReference type="SAM" id="Phobius"/>
    </source>
</evidence>
<accession>A0A5M3ZER4</accession>
<name>A0A5M3ZER4_ASPTE</name>
<comment type="caution">
    <text evidence="3">The sequence shown here is derived from an EMBL/GenBank/DDBJ whole genome shotgun (WGS) entry which is preliminary data.</text>
</comment>
<dbReference type="AlphaFoldDB" id="A0A5M3ZER4"/>
<dbReference type="Proteomes" id="UP000452235">
    <property type="component" value="Unassembled WGS sequence"/>
</dbReference>
<dbReference type="OrthoDB" id="4357223at2759"/>
<keyword evidence="2" id="KW-0472">Membrane</keyword>
<dbReference type="EMBL" id="BLJY01000012">
    <property type="protein sequence ID" value="GFF20619.1"/>
    <property type="molecule type" value="Genomic_DNA"/>
</dbReference>
<protein>
    <submittedName>
        <fullName evidence="3">Uncharacterized protein</fullName>
    </submittedName>
</protein>
<sequence>MPELPSLGHLIESLATSIGERLQAAPLQTFIILVTVHLLSIIGSTMVIMRYWPRSDPASANALQSRSCDRTDNPDARHANPGTIPKNKGR</sequence>